<feature type="compositionally biased region" description="Polar residues" evidence="1">
    <location>
        <begin position="139"/>
        <end position="150"/>
    </location>
</feature>
<feature type="compositionally biased region" description="Basic and acidic residues" evidence="1">
    <location>
        <begin position="151"/>
        <end position="162"/>
    </location>
</feature>
<protein>
    <submittedName>
        <fullName evidence="2">Uncharacterized protein</fullName>
    </submittedName>
</protein>
<dbReference type="OrthoDB" id="5629679at2759"/>
<dbReference type="Proteomes" id="UP000187455">
    <property type="component" value="Unassembled WGS sequence"/>
</dbReference>
<evidence type="ECO:0000313" key="3">
    <source>
        <dbReference type="Proteomes" id="UP000187455"/>
    </source>
</evidence>
<accession>A0A1R0H7S5</accession>
<comment type="caution">
    <text evidence="2">The sequence shown here is derived from an EMBL/GenBank/DDBJ whole genome shotgun (WGS) entry which is preliminary data.</text>
</comment>
<organism evidence="2 3">
    <name type="scientific">Smittium mucronatum</name>
    <dbReference type="NCBI Taxonomy" id="133383"/>
    <lineage>
        <taxon>Eukaryota</taxon>
        <taxon>Fungi</taxon>
        <taxon>Fungi incertae sedis</taxon>
        <taxon>Zoopagomycota</taxon>
        <taxon>Kickxellomycotina</taxon>
        <taxon>Harpellomycetes</taxon>
        <taxon>Harpellales</taxon>
        <taxon>Legeriomycetaceae</taxon>
        <taxon>Smittium</taxon>
    </lineage>
</organism>
<reference evidence="2 3" key="1">
    <citation type="journal article" date="2016" name="Mol. Biol. Evol.">
        <title>Genome-Wide Survey of Gut Fungi (Harpellales) Reveals the First Horizontally Transferred Ubiquitin Gene from a Mosquito Host.</title>
        <authorList>
            <person name="Wang Y."/>
            <person name="White M.M."/>
            <person name="Kvist S."/>
            <person name="Moncalvo J.M."/>
        </authorList>
    </citation>
    <scope>NUCLEOTIDE SEQUENCE [LARGE SCALE GENOMIC DNA]</scope>
    <source>
        <strain evidence="2 3">ALG-7-W6</strain>
    </source>
</reference>
<feature type="region of interest" description="Disordered" evidence="1">
    <location>
        <begin position="132"/>
        <end position="165"/>
    </location>
</feature>
<sequence length="173" mass="19154">MSKFSITNSDINPWIVPKYQSYMRFEKCFEVNFYPLEVGDYLGVDRSDGSSLKSEPINTSNFGISSPEFDVGYFDSQPFKKPRAHAADLESPPFASRSNISSPSVVSSFSSSAKNYPGVESNKGIKNFEASGLSDKNKLSGQTKNRTINASDKHPHSIGKLDELDDPLFHINT</sequence>
<proteinExistence type="predicted"/>
<keyword evidence="3" id="KW-1185">Reference proteome</keyword>
<dbReference type="AlphaFoldDB" id="A0A1R0H7S5"/>
<name>A0A1R0H7S5_9FUNG</name>
<evidence type="ECO:0000256" key="1">
    <source>
        <dbReference type="SAM" id="MobiDB-lite"/>
    </source>
</evidence>
<evidence type="ECO:0000313" key="2">
    <source>
        <dbReference type="EMBL" id="OLY85189.1"/>
    </source>
</evidence>
<gene>
    <name evidence="2" type="ORF">AYI68_g625</name>
</gene>
<dbReference type="EMBL" id="LSSL01000198">
    <property type="protein sequence ID" value="OLY85189.1"/>
    <property type="molecule type" value="Genomic_DNA"/>
</dbReference>